<dbReference type="Pfam" id="PF25516">
    <property type="entry name" value="PTPase"/>
    <property type="match status" value="1"/>
</dbReference>
<dbReference type="EMBL" id="QFFI01000018">
    <property type="protein sequence ID" value="PWG62530.1"/>
    <property type="molecule type" value="Genomic_DNA"/>
</dbReference>
<accession>A0A2U2N074</accession>
<dbReference type="InterPro" id="IPR027417">
    <property type="entry name" value="P-loop_NTPase"/>
</dbReference>
<dbReference type="SMART" id="SM00382">
    <property type="entry name" value="AAA"/>
    <property type="match status" value="1"/>
</dbReference>
<evidence type="ECO:0000256" key="2">
    <source>
        <dbReference type="ARBA" id="ARBA00022840"/>
    </source>
</evidence>
<keyword evidence="5" id="KW-0238">DNA-binding</keyword>
<evidence type="ECO:0000313" key="5">
    <source>
        <dbReference type="EMBL" id="PWG62530.1"/>
    </source>
</evidence>
<dbReference type="Gene3D" id="3.40.50.300">
    <property type="entry name" value="P-loop containing nucleotide triphosphate hydrolases"/>
    <property type="match status" value="1"/>
</dbReference>
<evidence type="ECO:0000313" key="6">
    <source>
        <dbReference type="Proteomes" id="UP000245474"/>
    </source>
</evidence>
<evidence type="ECO:0000259" key="4">
    <source>
        <dbReference type="PROSITE" id="PS51061"/>
    </source>
</evidence>
<dbReference type="AlphaFoldDB" id="A0A2U2N074"/>
<evidence type="ECO:0000256" key="1">
    <source>
        <dbReference type="ARBA" id="ARBA00022741"/>
    </source>
</evidence>
<dbReference type="InterPro" id="IPR036867">
    <property type="entry name" value="R3H_dom_sf"/>
</dbReference>
<dbReference type="CDD" id="cd00009">
    <property type="entry name" value="AAA"/>
    <property type="match status" value="1"/>
</dbReference>
<dbReference type="GO" id="GO:0005524">
    <property type="term" value="F:ATP binding"/>
    <property type="evidence" value="ECO:0007669"/>
    <property type="project" value="UniProtKB-KW"/>
</dbReference>
<name>A0A2U2N074_9GAMM</name>
<protein>
    <submittedName>
        <fullName evidence="5">Single-stranded DNA-binding protein</fullName>
    </submittedName>
</protein>
<feature type="compositionally biased region" description="Low complexity" evidence="3">
    <location>
        <begin position="302"/>
        <end position="328"/>
    </location>
</feature>
<dbReference type="SMART" id="SM00393">
    <property type="entry name" value="R3H"/>
    <property type="match status" value="1"/>
</dbReference>
<keyword evidence="1" id="KW-0547">Nucleotide-binding</keyword>
<proteinExistence type="predicted"/>
<dbReference type="GO" id="GO:0003677">
    <property type="term" value="F:DNA binding"/>
    <property type="evidence" value="ECO:0007669"/>
    <property type="project" value="UniProtKB-KW"/>
</dbReference>
<dbReference type="InterPro" id="IPR003593">
    <property type="entry name" value="AAA+_ATPase"/>
</dbReference>
<dbReference type="PANTHER" id="PTHR20953">
    <property type="entry name" value="KINASE-RELATED"/>
    <property type="match status" value="1"/>
</dbReference>
<dbReference type="InterPro" id="IPR045735">
    <property type="entry name" value="Spore_III_AA_AAA+_ATPase"/>
</dbReference>
<keyword evidence="6" id="KW-1185">Reference proteome</keyword>
<dbReference type="Pfam" id="PF01424">
    <property type="entry name" value="R3H"/>
    <property type="match status" value="1"/>
</dbReference>
<dbReference type="SUPFAM" id="SSF82708">
    <property type="entry name" value="R3H domain"/>
    <property type="match status" value="1"/>
</dbReference>
<dbReference type="InterPro" id="IPR001374">
    <property type="entry name" value="R3H_dom"/>
</dbReference>
<feature type="domain" description="R3H" evidence="4">
    <location>
        <begin position="434"/>
        <end position="499"/>
    </location>
</feature>
<gene>
    <name evidence="5" type="ORF">DEM34_11895</name>
</gene>
<feature type="region of interest" description="Disordered" evidence="3">
    <location>
        <begin position="293"/>
        <end position="343"/>
    </location>
</feature>
<dbReference type="SUPFAM" id="SSF52540">
    <property type="entry name" value="P-loop containing nucleoside triphosphate hydrolases"/>
    <property type="match status" value="1"/>
</dbReference>
<feature type="region of interest" description="Disordered" evidence="3">
    <location>
        <begin position="255"/>
        <end position="274"/>
    </location>
</feature>
<sequence length="499" mass="53906">MQRLLDVLPEPLHGRASALPTAELLELVLDLGRVPQARVGAQTIDLDSEPVSRELLDSVLARVGRFSDDNRAGIEGTLHRIAALRNRSGRVIGLTLRVGRAVYGTIDSLRDLIEDGRGVLLLGRPGVGKTTRLREMARVLADDCGRRVVVVDTSNEIGGDGDVPHPGIGSARRMQVPHPEAQHAVMIEAVENHMPEVIIVDEIGTAAEAAAARTIAERGVQLIATAHGTTLANLVANPTLADLVGGVQTVTLGDDEARARGTQKTVSERRSPPTFESVVEIVDRERLRVHGDTARAVDSLLRGRPPQGEPRGQPEPAAEGEAGQQAARPEPDPAPVGSGAVPPTGGRRLRLFAYAISADSLDRVIRQLRLPARVVDRAERADLVIALRGRNADPRLERLMAGRDIPVHVVKRNSTAQLRRLLQDLFNVVPGQREAVAEDAVREAEDGVRRARDEGVAVELTPRPAALRQLQHRIAMRHRLLAESAGSEPERRLVIQPPA</sequence>
<dbReference type="OrthoDB" id="9768243at2"/>
<dbReference type="PROSITE" id="PS51061">
    <property type="entry name" value="R3H"/>
    <property type="match status" value="1"/>
</dbReference>
<dbReference type="PANTHER" id="PTHR20953:SF3">
    <property type="entry name" value="P-LOOP CONTAINING NUCLEOSIDE TRIPHOSPHATE HYDROLASES SUPERFAMILY PROTEIN"/>
    <property type="match status" value="1"/>
</dbReference>
<dbReference type="InterPro" id="IPR058670">
    <property type="entry name" value="PTPase_dom"/>
</dbReference>
<keyword evidence="2" id="KW-0067">ATP-binding</keyword>
<reference evidence="5 6" key="1">
    <citation type="submission" date="2018-05" db="EMBL/GenBank/DDBJ databases">
        <title>Spiribacter halobius sp. nov., a moderately halophilic bacterium isolated from marine solar saltern.</title>
        <authorList>
            <person name="Zheng W.-S."/>
            <person name="Lu D.-C."/>
            <person name="Du Z.-J."/>
        </authorList>
    </citation>
    <scope>NUCLEOTIDE SEQUENCE [LARGE SCALE GENOMIC DNA]</scope>
    <source>
        <strain evidence="5 6">E85</strain>
    </source>
</reference>
<evidence type="ECO:0000256" key="3">
    <source>
        <dbReference type="SAM" id="MobiDB-lite"/>
    </source>
</evidence>
<dbReference type="Proteomes" id="UP000245474">
    <property type="component" value="Unassembled WGS sequence"/>
</dbReference>
<organism evidence="5 6">
    <name type="scientific">Sediminicurvatus halobius</name>
    <dbReference type="NCBI Taxonomy" id="2182432"/>
    <lineage>
        <taxon>Bacteria</taxon>
        <taxon>Pseudomonadati</taxon>
        <taxon>Pseudomonadota</taxon>
        <taxon>Gammaproteobacteria</taxon>
        <taxon>Chromatiales</taxon>
        <taxon>Ectothiorhodospiraceae</taxon>
        <taxon>Sediminicurvatus</taxon>
    </lineage>
</organism>
<dbReference type="Pfam" id="PF19568">
    <property type="entry name" value="Spore_III_AA"/>
    <property type="match status" value="1"/>
</dbReference>
<comment type="caution">
    <text evidence="5">The sequence shown here is derived from an EMBL/GenBank/DDBJ whole genome shotgun (WGS) entry which is preliminary data.</text>
</comment>